<evidence type="ECO:0000256" key="1">
    <source>
        <dbReference type="ARBA" id="ARBA00004613"/>
    </source>
</evidence>
<dbReference type="GO" id="GO:0005576">
    <property type="term" value="C:extracellular region"/>
    <property type="evidence" value="ECO:0007669"/>
    <property type="project" value="UniProtKB-SubCell"/>
</dbReference>
<proteinExistence type="inferred from homology"/>
<dbReference type="Gene3D" id="3.40.33.10">
    <property type="entry name" value="CAP"/>
    <property type="match status" value="1"/>
</dbReference>
<dbReference type="InterPro" id="IPR034763">
    <property type="entry name" value="P14a_insect"/>
</dbReference>
<feature type="domain" description="SCP" evidence="6">
    <location>
        <begin position="71"/>
        <end position="243"/>
    </location>
</feature>
<feature type="signal peptide" evidence="5">
    <location>
        <begin position="1"/>
        <end position="21"/>
    </location>
</feature>
<dbReference type="InterPro" id="IPR035940">
    <property type="entry name" value="CAP_sf"/>
</dbReference>
<dbReference type="InterPro" id="IPR001283">
    <property type="entry name" value="CRISP-related"/>
</dbReference>
<dbReference type="PIRSF" id="PIRSF038921">
    <property type="entry name" value="P14a"/>
    <property type="match status" value="1"/>
</dbReference>
<dbReference type="OMA" id="NYARAPV"/>
<keyword evidence="3" id="KW-0964">Secreted</keyword>
<dbReference type="RefSeq" id="XP_023168117.1">
    <property type="nucleotide sequence ID" value="XM_023312349.2"/>
</dbReference>
<reference evidence="8" key="1">
    <citation type="submission" date="2025-08" db="UniProtKB">
        <authorList>
            <consortium name="RefSeq"/>
        </authorList>
    </citation>
    <scope>IDENTIFICATION</scope>
    <source>
        <strain evidence="8">15085-1641.00</strain>
        <tissue evidence="8">Whole body</tissue>
    </source>
</reference>
<dbReference type="PANTHER" id="PTHR10334">
    <property type="entry name" value="CYSTEINE-RICH SECRETORY PROTEIN-RELATED"/>
    <property type="match status" value="1"/>
</dbReference>
<dbReference type="InterPro" id="IPR014044">
    <property type="entry name" value="CAP_dom"/>
</dbReference>
<comment type="subcellular location">
    <subcellularLocation>
        <location evidence="1">Secreted</location>
    </subcellularLocation>
</comment>
<evidence type="ECO:0000313" key="7">
    <source>
        <dbReference type="Proteomes" id="UP000504633"/>
    </source>
</evidence>
<organism evidence="7 8">
    <name type="scientific">Drosophila hydei</name>
    <name type="common">Fruit fly</name>
    <dbReference type="NCBI Taxonomy" id="7224"/>
    <lineage>
        <taxon>Eukaryota</taxon>
        <taxon>Metazoa</taxon>
        <taxon>Ecdysozoa</taxon>
        <taxon>Arthropoda</taxon>
        <taxon>Hexapoda</taxon>
        <taxon>Insecta</taxon>
        <taxon>Pterygota</taxon>
        <taxon>Neoptera</taxon>
        <taxon>Endopterygota</taxon>
        <taxon>Diptera</taxon>
        <taxon>Brachycera</taxon>
        <taxon>Muscomorpha</taxon>
        <taxon>Ephydroidea</taxon>
        <taxon>Drosophilidae</taxon>
        <taxon>Drosophila</taxon>
    </lineage>
</organism>
<evidence type="ECO:0000256" key="5">
    <source>
        <dbReference type="SAM" id="SignalP"/>
    </source>
</evidence>
<accession>A0A6J1LPV8</accession>
<dbReference type="SMART" id="SM00198">
    <property type="entry name" value="SCP"/>
    <property type="match status" value="1"/>
</dbReference>
<sequence length="274" mass="31203">MNVLILFPALLCAMYFLLAVAQEEIATGPNNPYCLPQLCPRAKRHIACEKPPADVNKACNIQKSESVNLTKYVDNILKAHNEYRQRLGNGRNMTLPRAARMVVMQWSEELATLASYNVRMCKAKHDDCHNTANFKNSGQNIIMFNMTRLVEDDLMEKMYPQLITIGARTWWSEHLNSSRMMTAADVEHNPCSAIKPYQHQSFRHFAVMAIENNTHVGCAGLRYESKDISYFKLTCNYAENYICGRPIYHFRAVGCTTGANAQYKALCSKKEIFA</sequence>
<comment type="similarity">
    <text evidence="2">Belongs to the CRISP family.</text>
</comment>
<dbReference type="SUPFAM" id="SSF55797">
    <property type="entry name" value="PR-1-like"/>
    <property type="match status" value="1"/>
</dbReference>
<name>A0A6J1LPV8_DROHY</name>
<keyword evidence="4 5" id="KW-0732">Signal</keyword>
<protein>
    <submittedName>
        <fullName evidence="8">Venom allergen 5-like</fullName>
    </submittedName>
</protein>
<gene>
    <name evidence="8" type="primary">LOC111597553</name>
</gene>
<evidence type="ECO:0000256" key="2">
    <source>
        <dbReference type="ARBA" id="ARBA00009923"/>
    </source>
</evidence>
<evidence type="ECO:0000259" key="6">
    <source>
        <dbReference type="SMART" id="SM00198"/>
    </source>
</evidence>
<dbReference type="Proteomes" id="UP000504633">
    <property type="component" value="Unplaced"/>
</dbReference>
<dbReference type="AlphaFoldDB" id="A0A6J1LPV8"/>
<evidence type="ECO:0000313" key="8">
    <source>
        <dbReference type="RefSeq" id="XP_023168117.1"/>
    </source>
</evidence>
<feature type="chain" id="PRO_5026968327" evidence="5">
    <location>
        <begin position="22"/>
        <end position="274"/>
    </location>
</feature>
<dbReference type="OrthoDB" id="414826at2759"/>
<evidence type="ECO:0000256" key="4">
    <source>
        <dbReference type="ARBA" id="ARBA00022729"/>
    </source>
</evidence>
<evidence type="ECO:0000256" key="3">
    <source>
        <dbReference type="ARBA" id="ARBA00022525"/>
    </source>
</evidence>
<dbReference type="CDD" id="cd05380">
    <property type="entry name" value="CAP_euk"/>
    <property type="match status" value="1"/>
</dbReference>
<keyword evidence="7" id="KW-1185">Reference proteome</keyword>
<dbReference type="Pfam" id="PF00188">
    <property type="entry name" value="CAP"/>
    <property type="match status" value="1"/>
</dbReference>
<dbReference type="GeneID" id="111597553"/>
<dbReference type="KEGG" id="dhe:111597553"/>